<feature type="transmembrane region" description="Helical" evidence="3">
    <location>
        <begin position="165"/>
        <end position="185"/>
    </location>
</feature>
<keyword evidence="3" id="KW-0472">Membrane</keyword>
<protein>
    <recommendedName>
        <fullName evidence="4">Acyltransferase 3 domain-containing protein</fullName>
    </recommendedName>
</protein>
<proteinExistence type="inferred from homology"/>
<dbReference type="EMBL" id="LNQN01000002">
    <property type="protein sequence ID" value="KSU83060.1"/>
    <property type="molecule type" value="Genomic_DNA"/>
</dbReference>
<dbReference type="PANTHER" id="PTHR37312">
    <property type="entry name" value="MEMBRANE-BOUND ACYLTRANSFERASE YKRP-RELATED"/>
    <property type="match status" value="1"/>
</dbReference>
<evidence type="ECO:0000313" key="6">
    <source>
        <dbReference type="Proteomes" id="UP000054099"/>
    </source>
</evidence>
<feature type="transmembrane region" description="Helical" evidence="3">
    <location>
        <begin position="236"/>
        <end position="261"/>
    </location>
</feature>
<organism evidence="5 6">
    <name type="scientific">Fictibacillus enclensis</name>
    <dbReference type="NCBI Taxonomy" id="1017270"/>
    <lineage>
        <taxon>Bacteria</taxon>
        <taxon>Bacillati</taxon>
        <taxon>Bacillota</taxon>
        <taxon>Bacilli</taxon>
        <taxon>Bacillales</taxon>
        <taxon>Fictibacillaceae</taxon>
        <taxon>Fictibacillus</taxon>
    </lineage>
</organism>
<dbReference type="Proteomes" id="UP000054099">
    <property type="component" value="Unassembled WGS sequence"/>
</dbReference>
<evidence type="ECO:0000256" key="2">
    <source>
        <dbReference type="ARBA" id="ARBA00007400"/>
    </source>
</evidence>
<feature type="transmembrane region" description="Helical" evidence="3">
    <location>
        <begin position="110"/>
        <end position="130"/>
    </location>
</feature>
<comment type="similarity">
    <text evidence="2">Belongs to the acyltransferase 3 family.</text>
</comment>
<evidence type="ECO:0000259" key="4">
    <source>
        <dbReference type="Pfam" id="PF01757"/>
    </source>
</evidence>
<keyword evidence="3" id="KW-0812">Transmembrane</keyword>
<comment type="caution">
    <text evidence="5">The sequence shown here is derived from an EMBL/GenBank/DDBJ whole genome shotgun (WGS) entry which is preliminary data.</text>
</comment>
<dbReference type="RefSeq" id="WP_061971816.1">
    <property type="nucleotide sequence ID" value="NZ_FMAV01000002.1"/>
</dbReference>
<evidence type="ECO:0000313" key="5">
    <source>
        <dbReference type="EMBL" id="KSU83060.1"/>
    </source>
</evidence>
<feature type="transmembrane region" description="Helical" evidence="3">
    <location>
        <begin position="303"/>
        <end position="322"/>
    </location>
</feature>
<comment type="subcellular location">
    <subcellularLocation>
        <location evidence="1">Membrane</location>
    </subcellularLocation>
</comment>
<feature type="transmembrane region" description="Helical" evidence="3">
    <location>
        <begin position="12"/>
        <end position="29"/>
    </location>
</feature>
<sequence length="360" mass="41809">MASKRIPWFDNIKGLLIFMVVFGHSIEIYRDWDGNTIPLYLYNAIYTFHMPLFIIISGYFYRPNKFKRTVQLFAVFLIWQLINGVLSKLINDQEMITLHSDSRVLDLLQPYWTMWFLLGIIVWGMITPYVTKLRFPLITAIALAIWVSYVNDVTTWFSLRKLVNFYPYFLIGYLLAEKNVLKALAAHSKTWKMPGKWVSAAVLIGFLGFMVIFTNHNWDTAITFMRDSYSHFEWSFVKGALIQIAIYGGVTVLSIAIMLLTSQDKQLVLFNKLGIYSIFIYLIHSSIVRVYRGLLPDQVAEHPVALIAVAALFALFTCWLITRKFIIGLFKPLVEPKMDWLLRNEQKPQPSSLKNKEFVS</sequence>
<dbReference type="GO" id="GO:0016747">
    <property type="term" value="F:acyltransferase activity, transferring groups other than amino-acyl groups"/>
    <property type="evidence" value="ECO:0007669"/>
    <property type="project" value="InterPro"/>
</dbReference>
<dbReference type="InterPro" id="IPR002656">
    <property type="entry name" value="Acyl_transf_3_dom"/>
</dbReference>
<dbReference type="OrthoDB" id="6623990at2"/>
<name>A0A0V8J816_9BACL</name>
<dbReference type="AlphaFoldDB" id="A0A0V8J816"/>
<dbReference type="Pfam" id="PF01757">
    <property type="entry name" value="Acyl_transf_3"/>
    <property type="match status" value="1"/>
</dbReference>
<reference evidence="5 6" key="1">
    <citation type="journal article" date="2014" name="Antonie Van Leeuwenhoek">
        <title>Fictibacillus enclensis sp. nov., isolated from marine sediment.</title>
        <authorList>
            <person name="Dastager S.G."/>
            <person name="Mawlankar R."/>
            <person name="Srinivasan K."/>
            <person name="Tang S.K."/>
            <person name="Lee J.C."/>
            <person name="Ramana V.V."/>
            <person name="Shouche Y.S."/>
        </authorList>
    </citation>
    <scope>NUCLEOTIDE SEQUENCE [LARGE SCALE GENOMIC DNA]</scope>
    <source>
        <strain evidence="5 6">NIO-1003</strain>
    </source>
</reference>
<evidence type="ECO:0000256" key="1">
    <source>
        <dbReference type="ARBA" id="ARBA00004370"/>
    </source>
</evidence>
<feature type="transmembrane region" description="Helical" evidence="3">
    <location>
        <begin position="41"/>
        <end position="60"/>
    </location>
</feature>
<dbReference type="PANTHER" id="PTHR37312:SF1">
    <property type="entry name" value="MEMBRANE-BOUND ACYLTRANSFERASE YKRP-RELATED"/>
    <property type="match status" value="1"/>
</dbReference>
<feature type="transmembrane region" description="Helical" evidence="3">
    <location>
        <begin position="72"/>
        <end position="90"/>
    </location>
</feature>
<evidence type="ECO:0000256" key="3">
    <source>
        <dbReference type="SAM" id="Phobius"/>
    </source>
</evidence>
<keyword evidence="6" id="KW-1185">Reference proteome</keyword>
<feature type="domain" description="Acyltransferase 3" evidence="4">
    <location>
        <begin position="7"/>
        <end position="323"/>
    </location>
</feature>
<gene>
    <name evidence="5" type="ORF">AS030_10745</name>
</gene>
<dbReference type="InterPro" id="IPR052734">
    <property type="entry name" value="Nod_factor_acetyltransferase"/>
</dbReference>
<accession>A0A0V8J816</accession>
<feature type="transmembrane region" description="Helical" evidence="3">
    <location>
        <begin position="197"/>
        <end position="216"/>
    </location>
</feature>
<feature type="transmembrane region" description="Helical" evidence="3">
    <location>
        <begin position="273"/>
        <end position="291"/>
    </location>
</feature>
<feature type="transmembrane region" description="Helical" evidence="3">
    <location>
        <begin position="137"/>
        <end position="159"/>
    </location>
</feature>
<keyword evidence="3" id="KW-1133">Transmembrane helix</keyword>